<name>A0A7X9YF89_9GAMM</name>
<evidence type="ECO:0000313" key="3">
    <source>
        <dbReference type="Proteomes" id="UP000519126"/>
    </source>
</evidence>
<dbReference type="Proteomes" id="UP000519126">
    <property type="component" value="Unassembled WGS sequence"/>
</dbReference>
<sequence>MDVKNLPTDNLYKFITLFCIALMLSSAYAVVSVYDSHRAQYNKVKEKEFLLLDTKKGTDKFNAQSEYISQEFLRIKSDRSFFIWFPMTAFTLSIFGGIYGFNLWRKNLQKYLDEQVKLETIILRKKAE</sequence>
<evidence type="ECO:0000256" key="1">
    <source>
        <dbReference type="SAM" id="Phobius"/>
    </source>
</evidence>
<accession>A0A7X9YF89</accession>
<dbReference type="EMBL" id="JABBCX010000002">
    <property type="protein sequence ID" value="NMF47609.1"/>
    <property type="molecule type" value="Genomic_DNA"/>
</dbReference>
<dbReference type="AlphaFoldDB" id="A0A7X9YF89"/>
<keyword evidence="1" id="KW-1133">Transmembrane helix</keyword>
<reference evidence="2 3" key="1">
    <citation type="submission" date="2020-04" db="EMBL/GenBank/DDBJ databases">
        <title>Genome Sequencing and Assembley of Pseudoalteromonas artica.</title>
        <authorList>
            <person name="Akerly B."/>
            <person name="Cook G."/>
        </authorList>
    </citation>
    <scope>NUCLEOTIDE SEQUENCE [LARGE SCALE GENOMIC DNA]</scope>
    <source>
        <strain evidence="2 3">NEC-BIFX-0059</strain>
    </source>
</reference>
<comment type="caution">
    <text evidence="2">The sequence shown here is derived from an EMBL/GenBank/DDBJ whole genome shotgun (WGS) entry which is preliminary data.</text>
</comment>
<keyword evidence="1" id="KW-0472">Membrane</keyword>
<protein>
    <submittedName>
        <fullName evidence="2">Uncharacterized protein</fullName>
    </submittedName>
</protein>
<evidence type="ECO:0000313" key="2">
    <source>
        <dbReference type="EMBL" id="NMF47609.1"/>
    </source>
</evidence>
<gene>
    <name evidence="2" type="ORF">HHL01_05390</name>
</gene>
<keyword evidence="1" id="KW-0812">Transmembrane</keyword>
<feature type="transmembrane region" description="Helical" evidence="1">
    <location>
        <begin position="12"/>
        <end position="34"/>
    </location>
</feature>
<proteinExistence type="predicted"/>
<organism evidence="2 3">
    <name type="scientific">Pseudoalteromonas arctica</name>
    <dbReference type="NCBI Taxonomy" id="394751"/>
    <lineage>
        <taxon>Bacteria</taxon>
        <taxon>Pseudomonadati</taxon>
        <taxon>Pseudomonadota</taxon>
        <taxon>Gammaproteobacteria</taxon>
        <taxon>Alteromonadales</taxon>
        <taxon>Pseudoalteromonadaceae</taxon>
        <taxon>Pseudoalteromonas</taxon>
    </lineage>
</organism>
<feature type="transmembrane region" description="Helical" evidence="1">
    <location>
        <begin position="81"/>
        <end position="101"/>
    </location>
</feature>
<dbReference type="RefSeq" id="WP_170071309.1">
    <property type="nucleotide sequence ID" value="NZ_JABBCX010000002.1"/>
</dbReference>